<dbReference type="EMBL" id="LZPO01073204">
    <property type="protein sequence ID" value="OBS69276.1"/>
    <property type="molecule type" value="Genomic_DNA"/>
</dbReference>
<keyword evidence="8" id="KW-1185">Reference proteome</keyword>
<feature type="domain" description="C2H2-type" evidence="5">
    <location>
        <begin position="358"/>
        <end position="385"/>
    </location>
</feature>
<sequence>MMGSVLPAEALVLKTGLKAPGLALAEVITSDILHSFLYGRWRNVLGEQLLEDKSHHASPKTAFTAEVLAQSFSGEVQKLSSLVLPVEVIIAQSSIPGEGLGIFSKTWIKAGTEMGPFTGRVIAPEHVDICKNNNLMWEVFNEDGTVRYFIDASQEDHRSWMTYIKCARNEQEQNLEVVQIGTSIFYKAIEECALYGELADTAERRWSLKLDAVVNISAIEESVQGFQRYMELATHTFLGCCDVNGYGLVRRDMMIPPDQELLVWYGNSHNTFLGIPGVPGLEEEQKKNKHGRSQLWRPRGCEAHDLQGSAYMGDRAQPAWVLTRLLFLSRLRRGSRVPPARPEDFHPADSATGTAGRMRCVICHRGFNSRSNLRSHMRIHTLDKPFVCRFCNRRFSQSSTLRNHVRLHTGERPYKCQVCQSAYSQLAGLRAHQKSARHRPPSAALQAHSPALPAPHAHAPALAAAAAAAAAAAHHLPAMVL</sequence>
<dbReference type="FunFam" id="3.30.160.60:FF:000501">
    <property type="entry name" value="PR domain zinc finger protein 12"/>
    <property type="match status" value="1"/>
</dbReference>
<dbReference type="InterPro" id="IPR001214">
    <property type="entry name" value="SET_dom"/>
</dbReference>
<organism evidence="7 8">
    <name type="scientific">Neotoma lepida</name>
    <name type="common">Desert woodrat</name>
    <dbReference type="NCBI Taxonomy" id="56216"/>
    <lineage>
        <taxon>Eukaryota</taxon>
        <taxon>Metazoa</taxon>
        <taxon>Chordata</taxon>
        <taxon>Craniata</taxon>
        <taxon>Vertebrata</taxon>
        <taxon>Euteleostomi</taxon>
        <taxon>Mammalia</taxon>
        <taxon>Eutheria</taxon>
        <taxon>Euarchontoglires</taxon>
        <taxon>Glires</taxon>
        <taxon>Rodentia</taxon>
        <taxon>Myomorpha</taxon>
        <taxon>Muroidea</taxon>
        <taxon>Cricetidae</taxon>
        <taxon>Neotominae</taxon>
        <taxon>Neotoma</taxon>
    </lineage>
</organism>
<dbReference type="STRING" id="56216.A0A1A6GSX8"/>
<name>A0A1A6GSX8_NEOLE</name>
<feature type="domain" description="SET" evidence="6">
    <location>
        <begin position="86"/>
        <end position="266"/>
    </location>
</feature>
<dbReference type="Pfam" id="PF00096">
    <property type="entry name" value="zf-C2H2"/>
    <property type="match status" value="2"/>
</dbReference>
<dbReference type="GO" id="GO:0005634">
    <property type="term" value="C:nucleus"/>
    <property type="evidence" value="ECO:0007669"/>
    <property type="project" value="UniProtKB-SubCell"/>
</dbReference>
<dbReference type="PROSITE" id="PS50280">
    <property type="entry name" value="SET"/>
    <property type="match status" value="1"/>
</dbReference>
<evidence type="ECO:0000259" key="5">
    <source>
        <dbReference type="PROSITE" id="PS50157"/>
    </source>
</evidence>
<keyword evidence="4" id="KW-0863">Zinc-finger</keyword>
<comment type="subcellular location">
    <subcellularLocation>
        <location evidence="1">Nucleus</location>
    </subcellularLocation>
</comment>
<dbReference type="PROSITE" id="PS50157">
    <property type="entry name" value="ZINC_FINGER_C2H2_2"/>
    <property type="match status" value="3"/>
</dbReference>
<comment type="caution">
    <text evidence="7">The sequence shown here is derived from an EMBL/GenBank/DDBJ whole genome shotgun (WGS) entry which is preliminary data.</text>
</comment>
<dbReference type="SUPFAM" id="SSF82199">
    <property type="entry name" value="SET domain"/>
    <property type="match status" value="1"/>
</dbReference>
<dbReference type="FunFam" id="3.30.160.60:FF:000526">
    <property type="entry name" value="PR domain zinc finger protein 12"/>
    <property type="match status" value="1"/>
</dbReference>
<dbReference type="SUPFAM" id="SSF57667">
    <property type="entry name" value="beta-beta-alpha zinc fingers"/>
    <property type="match status" value="2"/>
</dbReference>
<dbReference type="FunFam" id="3.30.160.60:FF:001416">
    <property type="entry name" value="PR domain zinc finger protein 12"/>
    <property type="match status" value="1"/>
</dbReference>
<reference evidence="7 8" key="1">
    <citation type="submission" date="2016-06" db="EMBL/GenBank/DDBJ databases">
        <title>The Draft Genome Sequence and Annotation of the Desert Woodrat Neotoma lepida.</title>
        <authorList>
            <person name="Campbell M."/>
            <person name="Oakeson K.F."/>
            <person name="Yandell M."/>
            <person name="Halpert J.R."/>
            <person name="Dearing D."/>
        </authorList>
    </citation>
    <scope>NUCLEOTIDE SEQUENCE [LARGE SCALE GENOMIC DNA]</scope>
    <source>
        <strain evidence="7">417</strain>
        <tissue evidence="7">Liver</tissue>
    </source>
</reference>
<dbReference type="InterPro" id="IPR044406">
    <property type="entry name" value="PRDM12_PR/SET"/>
</dbReference>
<dbReference type="InterPro" id="IPR036236">
    <property type="entry name" value="Znf_C2H2_sf"/>
</dbReference>
<dbReference type="GO" id="GO:1990226">
    <property type="term" value="F:histone methyltransferase binding"/>
    <property type="evidence" value="ECO:0007669"/>
    <property type="project" value="TreeGrafter"/>
</dbReference>
<keyword evidence="4" id="KW-0862">Zinc</keyword>
<protein>
    <recommendedName>
        <fullName evidence="9">PR domain zinc finger protein 12</fullName>
    </recommendedName>
</protein>
<dbReference type="GO" id="GO:0010468">
    <property type="term" value="P:regulation of gene expression"/>
    <property type="evidence" value="ECO:0007669"/>
    <property type="project" value="TreeGrafter"/>
</dbReference>
<dbReference type="PROSITE" id="PS00028">
    <property type="entry name" value="ZINC_FINGER_C2H2_1"/>
    <property type="match status" value="3"/>
</dbReference>
<proteinExistence type="predicted"/>
<dbReference type="SMART" id="SM00355">
    <property type="entry name" value="ZnF_C2H2"/>
    <property type="match status" value="3"/>
</dbReference>
<dbReference type="PANTHER" id="PTHR16515:SF20">
    <property type="entry name" value="PR DOMAIN ZINC FINGER PROTEIN 12"/>
    <property type="match status" value="1"/>
</dbReference>
<dbReference type="Pfam" id="PF21549">
    <property type="entry name" value="PRDM2_PR"/>
    <property type="match status" value="1"/>
</dbReference>
<evidence type="ECO:0000256" key="2">
    <source>
        <dbReference type="ARBA" id="ARBA00023015"/>
    </source>
</evidence>
<dbReference type="OrthoDB" id="8117402at2759"/>
<gene>
    <name evidence="7" type="ORF">A6R68_02186</name>
</gene>
<evidence type="ECO:0000256" key="1">
    <source>
        <dbReference type="ARBA" id="ARBA00004123"/>
    </source>
</evidence>
<dbReference type="InterPro" id="IPR013087">
    <property type="entry name" value="Znf_C2H2_type"/>
</dbReference>
<dbReference type="InterPro" id="IPR046341">
    <property type="entry name" value="SET_dom_sf"/>
</dbReference>
<feature type="domain" description="C2H2-type" evidence="5">
    <location>
        <begin position="414"/>
        <end position="443"/>
    </location>
</feature>
<accession>A0A1A6GSX8</accession>
<keyword evidence="3" id="KW-0804">Transcription</keyword>
<dbReference type="Proteomes" id="UP000092124">
    <property type="component" value="Unassembled WGS sequence"/>
</dbReference>
<dbReference type="GO" id="GO:0022008">
    <property type="term" value="P:neurogenesis"/>
    <property type="evidence" value="ECO:0007669"/>
    <property type="project" value="TreeGrafter"/>
</dbReference>
<evidence type="ECO:0008006" key="9">
    <source>
        <dbReference type="Google" id="ProtNLM"/>
    </source>
</evidence>
<keyword evidence="2" id="KW-0805">Transcription regulation</keyword>
<dbReference type="Gene3D" id="3.30.160.60">
    <property type="entry name" value="Classic Zinc Finger"/>
    <property type="match status" value="3"/>
</dbReference>
<feature type="domain" description="C2H2-type" evidence="5">
    <location>
        <begin position="386"/>
        <end position="413"/>
    </location>
</feature>
<evidence type="ECO:0000259" key="6">
    <source>
        <dbReference type="PROSITE" id="PS50280"/>
    </source>
</evidence>
<evidence type="ECO:0000256" key="3">
    <source>
        <dbReference type="ARBA" id="ARBA00023163"/>
    </source>
</evidence>
<evidence type="ECO:0000256" key="4">
    <source>
        <dbReference type="PROSITE-ProRule" id="PRU00042"/>
    </source>
</evidence>
<dbReference type="AlphaFoldDB" id="A0A1A6GSX8"/>
<dbReference type="GO" id="GO:0008270">
    <property type="term" value="F:zinc ion binding"/>
    <property type="evidence" value="ECO:0007669"/>
    <property type="project" value="UniProtKB-KW"/>
</dbReference>
<dbReference type="PANTHER" id="PTHR16515">
    <property type="entry name" value="PR DOMAIN ZINC FINGER PROTEIN"/>
    <property type="match status" value="1"/>
</dbReference>
<evidence type="ECO:0000313" key="7">
    <source>
        <dbReference type="EMBL" id="OBS69276.1"/>
    </source>
</evidence>
<keyword evidence="4" id="KW-0479">Metal-binding</keyword>
<dbReference type="CDD" id="cd19196">
    <property type="entry name" value="PR-SET_PRDM12"/>
    <property type="match status" value="1"/>
</dbReference>
<evidence type="ECO:0000313" key="8">
    <source>
        <dbReference type="Proteomes" id="UP000092124"/>
    </source>
</evidence>
<dbReference type="Gene3D" id="2.170.270.10">
    <property type="entry name" value="SET domain"/>
    <property type="match status" value="1"/>
</dbReference>
<dbReference type="InterPro" id="IPR050331">
    <property type="entry name" value="Zinc_finger"/>
</dbReference>